<dbReference type="InterPro" id="IPR036390">
    <property type="entry name" value="WH_DNA-bd_sf"/>
</dbReference>
<sequence length="149" mass="17151">MKITRSVEDYLEAMYSLEQEQGTIRVKDVAETLGVKPPSVVEAVKKLSKMNMVSYERYGTIKLKEDGLKIAKEVNSRHQLLKNFLLIMGVDGEIAEKDACAMEHVMDVSTISKLRKFVEFNNIFPNTYKFMEKFREYAEKDTISSSDDH</sequence>
<dbReference type="PANTHER" id="PTHR33238:SF7">
    <property type="entry name" value="IRON-DEPENDENT TRANSCRIPTIONAL REGULATOR"/>
    <property type="match status" value="1"/>
</dbReference>
<dbReference type="InterPro" id="IPR050536">
    <property type="entry name" value="DtxR_MntR_Metal-Reg"/>
</dbReference>
<dbReference type="Proteomes" id="UP000232631">
    <property type="component" value="Chromosome"/>
</dbReference>
<dbReference type="InterPro" id="IPR001367">
    <property type="entry name" value="Fe_dep_repressor"/>
</dbReference>
<dbReference type="GeneID" id="35125410"/>
<evidence type="ECO:0000313" key="6">
    <source>
        <dbReference type="EMBL" id="AUB56401.1"/>
    </source>
</evidence>
<dbReference type="GO" id="GO:0003700">
    <property type="term" value="F:DNA-binding transcription factor activity"/>
    <property type="evidence" value="ECO:0007669"/>
    <property type="project" value="InterPro"/>
</dbReference>
<evidence type="ECO:0000313" key="7">
    <source>
        <dbReference type="EMBL" id="AUB59729.1"/>
    </source>
</evidence>
<accession>A0A2H4VE98</accession>
<keyword evidence="2" id="KW-0805">Transcription regulation</keyword>
<keyword evidence="3" id="KW-0238">DNA-binding</keyword>
<evidence type="ECO:0000256" key="1">
    <source>
        <dbReference type="ARBA" id="ARBA00007871"/>
    </source>
</evidence>
<evidence type="ECO:0000256" key="3">
    <source>
        <dbReference type="ARBA" id="ARBA00023125"/>
    </source>
</evidence>
<dbReference type="PROSITE" id="PS50944">
    <property type="entry name" value="HTH_DTXR"/>
    <property type="match status" value="1"/>
</dbReference>
<protein>
    <submittedName>
        <fullName evidence="6">DtxR family transcriptional regulator</fullName>
    </submittedName>
</protein>
<accession>A0A2H4VNR5</accession>
<dbReference type="InterPro" id="IPR022687">
    <property type="entry name" value="HTH_DTXR"/>
</dbReference>
<comment type="similarity">
    <text evidence="1">Belongs to the DtxR/MntR family.</text>
</comment>
<dbReference type="EMBL" id="CP017766">
    <property type="protein sequence ID" value="AUB56401.1"/>
    <property type="molecule type" value="Genomic_DNA"/>
</dbReference>
<feature type="domain" description="HTH dtxR-type" evidence="5">
    <location>
        <begin position="1"/>
        <end position="64"/>
    </location>
</feature>
<dbReference type="Gene3D" id="1.10.60.10">
    <property type="entry name" value="Iron dependent repressor, metal binding and dimerisation domain"/>
    <property type="match status" value="1"/>
</dbReference>
<evidence type="ECO:0000259" key="5">
    <source>
        <dbReference type="PROSITE" id="PS50944"/>
    </source>
</evidence>
<gene>
    <name evidence="6" type="ORF">BK007_10510</name>
    <name evidence="7" type="ORF">BK009_02970</name>
</gene>
<name>A0A2H4VE98_9EURY</name>
<evidence type="ECO:0000313" key="8">
    <source>
        <dbReference type="Proteomes" id="UP000232631"/>
    </source>
</evidence>
<dbReference type="GO" id="GO:0046914">
    <property type="term" value="F:transition metal ion binding"/>
    <property type="evidence" value="ECO:0007669"/>
    <property type="project" value="InterPro"/>
</dbReference>
<dbReference type="PANTHER" id="PTHR33238">
    <property type="entry name" value="IRON (METAL) DEPENDENT REPRESSOR, DTXR FAMILY"/>
    <property type="match status" value="1"/>
</dbReference>
<keyword evidence="4" id="KW-0804">Transcription</keyword>
<dbReference type="KEGG" id="msub:BK009_02970"/>
<dbReference type="GO" id="GO:0046983">
    <property type="term" value="F:protein dimerization activity"/>
    <property type="evidence" value="ECO:0007669"/>
    <property type="project" value="InterPro"/>
</dbReference>
<dbReference type="SMART" id="SM00529">
    <property type="entry name" value="HTH_DTXR"/>
    <property type="match status" value="1"/>
</dbReference>
<dbReference type="GO" id="GO:0003677">
    <property type="term" value="F:DNA binding"/>
    <property type="evidence" value="ECO:0007669"/>
    <property type="project" value="UniProtKB-KW"/>
</dbReference>
<dbReference type="Pfam" id="PF01325">
    <property type="entry name" value="Fe_dep_repress"/>
    <property type="match status" value="1"/>
</dbReference>
<dbReference type="SUPFAM" id="SSF46785">
    <property type="entry name" value="Winged helix' DNA-binding domain"/>
    <property type="match status" value="1"/>
</dbReference>
<organism evidence="6 9">
    <name type="scientific">Methanobacterium subterraneum</name>
    <dbReference type="NCBI Taxonomy" id="59277"/>
    <lineage>
        <taxon>Archaea</taxon>
        <taxon>Methanobacteriati</taxon>
        <taxon>Methanobacteriota</taxon>
        <taxon>Methanomada group</taxon>
        <taxon>Methanobacteria</taxon>
        <taxon>Methanobacteriales</taxon>
        <taxon>Methanobacteriaceae</taxon>
        <taxon>Methanobacterium</taxon>
    </lineage>
</organism>
<dbReference type="InterPro" id="IPR036388">
    <property type="entry name" value="WH-like_DNA-bd_sf"/>
</dbReference>
<evidence type="ECO:0000256" key="2">
    <source>
        <dbReference type="ARBA" id="ARBA00023015"/>
    </source>
</evidence>
<dbReference type="RefSeq" id="WP_100906379.1">
    <property type="nucleotide sequence ID" value="NZ_CP017768.1"/>
</dbReference>
<proteinExistence type="inferred from homology"/>
<dbReference type="SUPFAM" id="SSF47979">
    <property type="entry name" value="Iron-dependent repressor protein, dimerization domain"/>
    <property type="match status" value="1"/>
</dbReference>
<keyword evidence="8" id="KW-1185">Reference proteome</keyword>
<dbReference type="InterPro" id="IPR036421">
    <property type="entry name" value="Fe_dep_repressor_sf"/>
</dbReference>
<dbReference type="InterPro" id="IPR022689">
    <property type="entry name" value="Iron_dep_repressor"/>
</dbReference>
<evidence type="ECO:0000256" key="4">
    <source>
        <dbReference type="ARBA" id="ARBA00023163"/>
    </source>
</evidence>
<dbReference type="Gene3D" id="1.10.10.10">
    <property type="entry name" value="Winged helix-like DNA-binding domain superfamily/Winged helix DNA-binding domain"/>
    <property type="match status" value="1"/>
</dbReference>
<dbReference type="OrthoDB" id="24735at2157"/>
<dbReference type="Proteomes" id="UP000232806">
    <property type="component" value="Chromosome"/>
</dbReference>
<dbReference type="Pfam" id="PF02742">
    <property type="entry name" value="Fe_dep_repr_C"/>
    <property type="match status" value="1"/>
</dbReference>
<dbReference type="AlphaFoldDB" id="A0A2H4VE98"/>
<dbReference type="EMBL" id="CP017768">
    <property type="protein sequence ID" value="AUB59729.1"/>
    <property type="molecule type" value="Genomic_DNA"/>
</dbReference>
<evidence type="ECO:0000313" key="9">
    <source>
        <dbReference type="Proteomes" id="UP000232806"/>
    </source>
</evidence>
<reference evidence="8 9" key="1">
    <citation type="submission" date="2016-10" db="EMBL/GenBank/DDBJ databases">
        <title>Comparative genomics between deep and shallow subseafloor isolates.</title>
        <authorList>
            <person name="Ishii S."/>
            <person name="Miller J.R."/>
            <person name="Sutton G."/>
            <person name="Suzuki S."/>
            <person name="Methe B."/>
            <person name="Inagaki F."/>
            <person name="Imachi H."/>
        </authorList>
    </citation>
    <scope>NUCLEOTIDE SEQUENCE [LARGE SCALE GENOMIC DNA]</scope>
    <source>
        <strain evidence="7 8">A8p</strain>
        <strain evidence="6 9">MO-MB1</strain>
    </source>
</reference>